<comment type="similarity">
    <text evidence="6">Belongs to the arabinose isomerase family.</text>
</comment>
<evidence type="ECO:0000256" key="5">
    <source>
        <dbReference type="ARBA" id="ARBA00023277"/>
    </source>
</evidence>
<feature type="binding site" evidence="6">
    <location>
        <position position="478"/>
    </location>
    <ligand>
        <name>Mn(2+)</name>
        <dbReference type="ChEBI" id="CHEBI:29035"/>
    </ligand>
</feature>
<keyword evidence="11" id="KW-1185">Reference proteome</keyword>
<evidence type="ECO:0000256" key="2">
    <source>
        <dbReference type="ARBA" id="ARBA00022935"/>
    </source>
</evidence>
<evidence type="ECO:0000259" key="7">
    <source>
        <dbReference type="Pfam" id="PF02610"/>
    </source>
</evidence>
<keyword evidence="1 6" id="KW-0479">Metal-binding</keyword>
<evidence type="ECO:0000256" key="3">
    <source>
        <dbReference type="ARBA" id="ARBA00023211"/>
    </source>
</evidence>
<dbReference type="AlphaFoldDB" id="A0A517TTZ8"/>
<evidence type="ECO:0000256" key="4">
    <source>
        <dbReference type="ARBA" id="ARBA00023235"/>
    </source>
</evidence>
<organism evidence="10 11">
    <name type="scientific">Lacipirellula limnantheis</name>
    <dbReference type="NCBI Taxonomy" id="2528024"/>
    <lineage>
        <taxon>Bacteria</taxon>
        <taxon>Pseudomonadati</taxon>
        <taxon>Planctomycetota</taxon>
        <taxon>Planctomycetia</taxon>
        <taxon>Pirellulales</taxon>
        <taxon>Lacipirellulaceae</taxon>
        <taxon>Lacipirellula</taxon>
    </lineage>
</organism>
<dbReference type="RefSeq" id="WP_246133804.1">
    <property type="nucleotide sequence ID" value="NZ_CP036339.1"/>
</dbReference>
<dbReference type="Gene3D" id="3.40.50.10940">
    <property type="match status" value="1"/>
</dbReference>
<dbReference type="GO" id="GO:0008733">
    <property type="term" value="F:L-arabinose isomerase activity"/>
    <property type="evidence" value="ECO:0007669"/>
    <property type="project" value="UniProtKB-UniRule"/>
</dbReference>
<dbReference type="InterPro" id="IPR055390">
    <property type="entry name" value="AraA_central"/>
</dbReference>
<accession>A0A517TTZ8</accession>
<dbReference type="CDD" id="cd03557">
    <property type="entry name" value="L-arabinose_isomerase"/>
    <property type="match status" value="1"/>
</dbReference>
<dbReference type="NCBIfam" id="NF002795">
    <property type="entry name" value="PRK02929.1"/>
    <property type="match status" value="1"/>
</dbReference>
<dbReference type="InterPro" id="IPR003762">
    <property type="entry name" value="Lara_isomerase"/>
</dbReference>
<comment type="function">
    <text evidence="6">Catalyzes the conversion of L-arabinose to L-ribulose.</text>
</comment>
<feature type="domain" description="L-arabinose isomerase N-terminal" evidence="7">
    <location>
        <begin position="37"/>
        <end position="201"/>
    </location>
</feature>
<evidence type="ECO:0000313" key="10">
    <source>
        <dbReference type="EMBL" id="QDT71844.1"/>
    </source>
</evidence>
<dbReference type="SUPFAM" id="SSF50443">
    <property type="entry name" value="FucI/AraA C-terminal domain-like"/>
    <property type="match status" value="1"/>
</dbReference>
<dbReference type="GO" id="GO:0005829">
    <property type="term" value="C:cytosol"/>
    <property type="evidence" value="ECO:0007669"/>
    <property type="project" value="TreeGrafter"/>
</dbReference>
<keyword evidence="4 6" id="KW-0413">Isomerase</keyword>
<dbReference type="InterPro" id="IPR055389">
    <property type="entry name" value="AraA_N"/>
</dbReference>
<evidence type="ECO:0000313" key="11">
    <source>
        <dbReference type="Proteomes" id="UP000317909"/>
    </source>
</evidence>
<dbReference type="InterPro" id="IPR004216">
    <property type="entry name" value="Fuc/Ara_isomerase_C"/>
</dbReference>
<dbReference type="GO" id="GO:0030145">
    <property type="term" value="F:manganese ion binding"/>
    <property type="evidence" value="ECO:0007669"/>
    <property type="project" value="UniProtKB-UniRule"/>
</dbReference>
<keyword evidence="3 6" id="KW-0464">Manganese</keyword>
<name>A0A517TTZ8_9BACT</name>
<evidence type="ECO:0000259" key="9">
    <source>
        <dbReference type="Pfam" id="PF24856"/>
    </source>
</evidence>
<dbReference type="PIRSF" id="PIRSF001478">
    <property type="entry name" value="L-ara_isomerase"/>
    <property type="match status" value="1"/>
</dbReference>
<feature type="domain" description="L-arabinose isomerase central" evidence="9">
    <location>
        <begin position="206"/>
        <end position="353"/>
    </location>
</feature>
<sequence length="528" mass="58095">MPITDSADNGSGFSRIAQLIFSLAQTAMPAIDLPQFEVWFLTGSQDLYGNETLREVARHSQEVAAALDAAPQVPVRVVFQPVLTTPEQIRDVVLAANSAPNCIGLVAWMHTFSPAKMWIAGLKLLQKPLLHLHTQFNREIPWSTIDMDFMNANQSAHGDREFGFIGARLRIARKVVVGHWPDDDVIAEVAVWTRAAAARHDALSARIARIGDNMREVAVTEGDKVAAQLCLGYSVNGYGLGDLVRRIDAASDPEVEALCSEYDEQYAMSPELRRDGQRRESLRDAARIELGLRRFLEEQGFVGYTNTFENLEGMKQLPGLASQRLMADGYGFGAEGDWKAAAMLRAAKVMAAGLPGGTSFMEDYTYHLKQDIPQVLGAHMLEICPSIAAAQPSCEVHPLSIGGKDDPVRLVFDAAAGPAVNATLVDLGDRFRMVLNEVDVIPPEQPMPKLPVARALWRPRPDLKTAATAWILAGGSHHPTFSLALTTEHWGDLADMWGVECLVIDGETRPRDFRNILRWNDAGVFRRV</sequence>
<feature type="domain" description="L-arabinose isomerase C-terminal" evidence="8">
    <location>
        <begin position="357"/>
        <end position="500"/>
    </location>
</feature>
<comment type="cofactor">
    <cofactor evidence="6">
        <name>Mn(2+)</name>
        <dbReference type="ChEBI" id="CHEBI:29035"/>
    </cofactor>
    <text evidence="6">Binds 1 Mn(2+) ion per subunit.</text>
</comment>
<protein>
    <recommendedName>
        <fullName evidence="6">L-arabinose isomerase</fullName>
        <ecNumber evidence="6">5.3.1.4</ecNumber>
    </recommendedName>
</protein>
<dbReference type="Proteomes" id="UP000317909">
    <property type="component" value="Chromosome"/>
</dbReference>
<dbReference type="SUPFAM" id="SSF53743">
    <property type="entry name" value="FucI/AraA N-terminal and middle domains"/>
    <property type="match status" value="1"/>
</dbReference>
<dbReference type="Pfam" id="PF02610">
    <property type="entry name" value="AraA_N"/>
    <property type="match status" value="1"/>
</dbReference>
<comment type="catalytic activity">
    <reaction evidence="6">
        <text>beta-L-arabinopyranose = L-ribulose</text>
        <dbReference type="Rhea" id="RHEA:14821"/>
        <dbReference type="ChEBI" id="CHEBI:16880"/>
        <dbReference type="ChEBI" id="CHEBI:40886"/>
        <dbReference type="EC" id="5.3.1.4"/>
    </reaction>
</comment>
<evidence type="ECO:0000256" key="1">
    <source>
        <dbReference type="ARBA" id="ARBA00022723"/>
    </source>
</evidence>
<dbReference type="PANTHER" id="PTHR38464">
    <property type="entry name" value="L-ARABINOSE ISOMERASE"/>
    <property type="match status" value="1"/>
</dbReference>
<feature type="binding site" evidence="6">
    <location>
        <position position="335"/>
    </location>
    <ligand>
        <name>Mn(2+)</name>
        <dbReference type="ChEBI" id="CHEBI:29035"/>
    </ligand>
</feature>
<comment type="pathway">
    <text evidence="6">Carbohydrate degradation; L-arabinose degradation via L-ribulose; D-xylulose 5-phosphate from L-arabinose (bacterial route): step 1/3.</text>
</comment>
<proteinExistence type="inferred from homology"/>
<feature type="binding site" evidence="6">
    <location>
        <position position="362"/>
    </location>
    <ligand>
        <name>Mn(2+)</name>
        <dbReference type="ChEBI" id="CHEBI:29035"/>
    </ligand>
</feature>
<dbReference type="EMBL" id="CP036339">
    <property type="protein sequence ID" value="QDT71844.1"/>
    <property type="molecule type" value="Genomic_DNA"/>
</dbReference>
<dbReference type="PANTHER" id="PTHR38464:SF1">
    <property type="entry name" value="L-ARABINOSE ISOMERASE"/>
    <property type="match status" value="1"/>
</dbReference>
<dbReference type="InterPro" id="IPR038583">
    <property type="entry name" value="AraA_N_sf"/>
</dbReference>
<feature type="binding site" evidence="6">
    <location>
        <position position="379"/>
    </location>
    <ligand>
        <name>Mn(2+)</name>
        <dbReference type="ChEBI" id="CHEBI:29035"/>
    </ligand>
</feature>
<dbReference type="Pfam" id="PF11762">
    <property type="entry name" value="Arabinose_Iso_C"/>
    <property type="match status" value="1"/>
</dbReference>
<dbReference type="KEGG" id="llh:I41_10050"/>
<evidence type="ECO:0000259" key="8">
    <source>
        <dbReference type="Pfam" id="PF11762"/>
    </source>
</evidence>
<dbReference type="InterPro" id="IPR024664">
    <property type="entry name" value="Ara_Isoase_C"/>
</dbReference>
<dbReference type="HAMAP" id="MF_00519">
    <property type="entry name" value="Arabinose_Isome"/>
    <property type="match status" value="1"/>
</dbReference>
<dbReference type="EC" id="5.3.1.4" evidence="6"/>
<keyword evidence="2 6" id="KW-0054">Arabinose catabolism</keyword>
<dbReference type="UniPathway" id="UPA00145">
    <property type="reaction ID" value="UER00565"/>
</dbReference>
<keyword evidence="5 6" id="KW-0119">Carbohydrate metabolism</keyword>
<evidence type="ECO:0000256" key="6">
    <source>
        <dbReference type="HAMAP-Rule" id="MF_00519"/>
    </source>
</evidence>
<reference evidence="10 11" key="1">
    <citation type="submission" date="2019-02" db="EMBL/GenBank/DDBJ databases">
        <title>Deep-cultivation of Planctomycetes and their phenomic and genomic characterization uncovers novel biology.</title>
        <authorList>
            <person name="Wiegand S."/>
            <person name="Jogler M."/>
            <person name="Boedeker C."/>
            <person name="Pinto D."/>
            <person name="Vollmers J."/>
            <person name="Rivas-Marin E."/>
            <person name="Kohn T."/>
            <person name="Peeters S.H."/>
            <person name="Heuer A."/>
            <person name="Rast P."/>
            <person name="Oberbeckmann S."/>
            <person name="Bunk B."/>
            <person name="Jeske O."/>
            <person name="Meyerdierks A."/>
            <person name="Storesund J.E."/>
            <person name="Kallscheuer N."/>
            <person name="Luecker S."/>
            <person name="Lage O.M."/>
            <person name="Pohl T."/>
            <person name="Merkel B.J."/>
            <person name="Hornburger P."/>
            <person name="Mueller R.-W."/>
            <person name="Bruemmer F."/>
            <person name="Labrenz M."/>
            <person name="Spormann A.M."/>
            <person name="Op den Camp H."/>
            <person name="Overmann J."/>
            <person name="Amann R."/>
            <person name="Jetten M.S.M."/>
            <person name="Mascher T."/>
            <person name="Medema M.H."/>
            <person name="Devos D.P."/>
            <person name="Kaster A.-K."/>
            <person name="Ovreas L."/>
            <person name="Rohde M."/>
            <person name="Galperin M.Y."/>
            <person name="Jogler C."/>
        </authorList>
    </citation>
    <scope>NUCLEOTIDE SEQUENCE [LARGE SCALE GENOMIC DNA]</scope>
    <source>
        <strain evidence="10 11">I41</strain>
    </source>
</reference>
<dbReference type="InterPro" id="IPR009015">
    <property type="entry name" value="Fucose_isomerase_N/cen_sf"/>
</dbReference>
<dbReference type="Pfam" id="PF24856">
    <property type="entry name" value="AraA_central"/>
    <property type="match status" value="1"/>
</dbReference>
<dbReference type="GO" id="GO:0019569">
    <property type="term" value="P:L-arabinose catabolic process to D-xylulose 5-phosphate"/>
    <property type="evidence" value="ECO:0007669"/>
    <property type="project" value="UniProtKB-UniRule"/>
</dbReference>
<gene>
    <name evidence="6 10" type="primary">araA</name>
    <name evidence="10" type="ORF">I41_10050</name>
</gene>